<proteinExistence type="predicted"/>
<name>X1K0T6_9ZZZZ</name>
<accession>X1K0T6</accession>
<evidence type="ECO:0000256" key="4">
    <source>
        <dbReference type="ARBA" id="ARBA00023004"/>
    </source>
</evidence>
<protein>
    <recommendedName>
        <fullName evidence="6">Cysteine-rich domain-containing protein</fullName>
    </recommendedName>
</protein>
<dbReference type="Pfam" id="PF02754">
    <property type="entry name" value="CCG"/>
    <property type="match status" value="1"/>
</dbReference>
<evidence type="ECO:0000256" key="2">
    <source>
        <dbReference type="ARBA" id="ARBA00022723"/>
    </source>
</evidence>
<reference evidence="7" key="1">
    <citation type="journal article" date="2014" name="Front. Microbiol.">
        <title>High frequency of phylogenetically diverse reductive dehalogenase-homologous genes in deep subseafloor sedimentary metagenomes.</title>
        <authorList>
            <person name="Kawai M."/>
            <person name="Futagami T."/>
            <person name="Toyoda A."/>
            <person name="Takaki Y."/>
            <person name="Nishi S."/>
            <person name="Hori S."/>
            <person name="Arai W."/>
            <person name="Tsubouchi T."/>
            <person name="Morono Y."/>
            <person name="Uchiyama I."/>
            <person name="Ito T."/>
            <person name="Fujiyama A."/>
            <person name="Inagaki F."/>
            <person name="Takami H."/>
        </authorList>
    </citation>
    <scope>NUCLEOTIDE SEQUENCE</scope>
    <source>
        <strain evidence="7">Expedition CK06-06</strain>
    </source>
</reference>
<evidence type="ECO:0000259" key="6">
    <source>
        <dbReference type="Pfam" id="PF02754"/>
    </source>
</evidence>
<gene>
    <name evidence="7" type="ORF">S03H2_44239</name>
</gene>
<sequence length="153" mass="17334">NEYPQLGVQFEVVHHSQFLLELIHSGKIKLQEGQELRLTFHDPCYLGRYNDIYDPPRQVLQAISKATMIEMRLNKTKAMCCGAGGGQIWIQSEKGRRIEDMRFEQVQEVDAQVVATACPYCTIMLDAVAQIKEPTGKIKVMDIAELVVRALAQ</sequence>
<evidence type="ECO:0000256" key="1">
    <source>
        <dbReference type="ARBA" id="ARBA00022485"/>
    </source>
</evidence>
<dbReference type="EMBL" id="BARU01027647">
    <property type="protein sequence ID" value="GAH75703.1"/>
    <property type="molecule type" value="Genomic_DNA"/>
</dbReference>
<evidence type="ECO:0000256" key="5">
    <source>
        <dbReference type="ARBA" id="ARBA00023014"/>
    </source>
</evidence>
<dbReference type="InterPro" id="IPR051460">
    <property type="entry name" value="HdrC_iron-sulfur_subunit"/>
</dbReference>
<dbReference type="InterPro" id="IPR004017">
    <property type="entry name" value="Cys_rich_dom"/>
</dbReference>
<evidence type="ECO:0000256" key="3">
    <source>
        <dbReference type="ARBA" id="ARBA00023002"/>
    </source>
</evidence>
<dbReference type="GO" id="GO:0005886">
    <property type="term" value="C:plasma membrane"/>
    <property type="evidence" value="ECO:0007669"/>
    <property type="project" value="TreeGrafter"/>
</dbReference>
<dbReference type="PANTHER" id="PTHR43255:SF1">
    <property type="entry name" value="IRON-SULFUR-BINDING OXIDOREDUCTASE FADF-RELATED"/>
    <property type="match status" value="1"/>
</dbReference>
<comment type="caution">
    <text evidence="7">The sequence shown here is derived from an EMBL/GenBank/DDBJ whole genome shotgun (WGS) entry which is preliminary data.</text>
</comment>
<feature type="non-terminal residue" evidence="7">
    <location>
        <position position="1"/>
    </location>
</feature>
<keyword evidence="4" id="KW-0408">Iron</keyword>
<dbReference type="GO" id="GO:0046872">
    <property type="term" value="F:metal ion binding"/>
    <property type="evidence" value="ECO:0007669"/>
    <property type="project" value="UniProtKB-KW"/>
</dbReference>
<keyword evidence="1" id="KW-0004">4Fe-4S</keyword>
<keyword evidence="2" id="KW-0479">Metal-binding</keyword>
<keyword evidence="3" id="KW-0560">Oxidoreductase</keyword>
<dbReference type="GO" id="GO:0051539">
    <property type="term" value="F:4 iron, 4 sulfur cluster binding"/>
    <property type="evidence" value="ECO:0007669"/>
    <property type="project" value="UniProtKB-KW"/>
</dbReference>
<dbReference type="PANTHER" id="PTHR43255">
    <property type="entry name" value="IRON-SULFUR-BINDING OXIDOREDUCTASE FADF-RELATED-RELATED"/>
    <property type="match status" value="1"/>
</dbReference>
<keyword evidence="5" id="KW-0411">Iron-sulfur</keyword>
<dbReference type="AlphaFoldDB" id="X1K0T6"/>
<feature type="domain" description="Cysteine-rich" evidence="6">
    <location>
        <begin position="39"/>
        <end position="126"/>
    </location>
</feature>
<evidence type="ECO:0000313" key="7">
    <source>
        <dbReference type="EMBL" id="GAH75703.1"/>
    </source>
</evidence>
<organism evidence="7">
    <name type="scientific">marine sediment metagenome</name>
    <dbReference type="NCBI Taxonomy" id="412755"/>
    <lineage>
        <taxon>unclassified sequences</taxon>
        <taxon>metagenomes</taxon>
        <taxon>ecological metagenomes</taxon>
    </lineage>
</organism>
<dbReference type="GO" id="GO:0016491">
    <property type="term" value="F:oxidoreductase activity"/>
    <property type="evidence" value="ECO:0007669"/>
    <property type="project" value="UniProtKB-KW"/>
</dbReference>